<keyword evidence="7 9" id="KW-0811">Translocation</keyword>
<dbReference type="PANTHER" id="PTHR42982">
    <property type="entry name" value="SEC-INDEPENDENT PROTEIN TRANSLOCASE PROTEIN TATA"/>
    <property type="match status" value="1"/>
</dbReference>
<dbReference type="InterPro" id="IPR003369">
    <property type="entry name" value="TatA/B/E"/>
</dbReference>
<comment type="similarity">
    <text evidence="9">Belongs to the TatA/E family.</text>
</comment>
<dbReference type="InterPro" id="IPR006312">
    <property type="entry name" value="TatA/E"/>
</dbReference>
<evidence type="ECO:0000256" key="5">
    <source>
        <dbReference type="ARBA" id="ARBA00022927"/>
    </source>
</evidence>
<sequence length="66" mass="6915">MGGLGFPELVVILVIVVLLFGSSKLPQLGEGMGKAIRSFKDAMKDEEQPAARKPDAPKPPEGGAQP</sequence>
<feature type="transmembrane region" description="Helical" evidence="9">
    <location>
        <begin position="6"/>
        <end position="25"/>
    </location>
</feature>
<dbReference type="Pfam" id="PF02416">
    <property type="entry name" value="TatA_B_E"/>
    <property type="match status" value="1"/>
</dbReference>
<dbReference type="Proteomes" id="UP001162891">
    <property type="component" value="Chromosome"/>
</dbReference>
<keyword evidence="12" id="KW-1185">Reference proteome</keyword>
<keyword evidence="5 9" id="KW-0653">Protein transport</keyword>
<evidence type="ECO:0000256" key="10">
    <source>
        <dbReference type="SAM" id="MobiDB-lite"/>
    </source>
</evidence>
<protein>
    <recommendedName>
        <fullName evidence="9">Sec-independent protein translocase protein TatA</fullName>
    </recommendedName>
</protein>
<evidence type="ECO:0000256" key="6">
    <source>
        <dbReference type="ARBA" id="ARBA00022989"/>
    </source>
</evidence>
<dbReference type="RefSeq" id="WP_248358532.1">
    <property type="nucleotide sequence ID" value="NZ_AP025591.1"/>
</dbReference>
<dbReference type="PANTHER" id="PTHR42982:SF1">
    <property type="entry name" value="SEC-INDEPENDENT PROTEIN TRANSLOCASE PROTEIN TATA"/>
    <property type="match status" value="1"/>
</dbReference>
<evidence type="ECO:0000256" key="1">
    <source>
        <dbReference type="ARBA" id="ARBA00004162"/>
    </source>
</evidence>
<dbReference type="EMBL" id="AP025591">
    <property type="protein sequence ID" value="BDG01747.1"/>
    <property type="molecule type" value="Genomic_DNA"/>
</dbReference>
<proteinExistence type="inferred from homology"/>
<feature type="region of interest" description="Disordered" evidence="10">
    <location>
        <begin position="40"/>
        <end position="66"/>
    </location>
</feature>
<name>A0ABM7WQK0_9BACT</name>
<evidence type="ECO:0000256" key="4">
    <source>
        <dbReference type="ARBA" id="ARBA00022692"/>
    </source>
</evidence>
<dbReference type="NCBIfam" id="TIGR01411">
    <property type="entry name" value="tatAE"/>
    <property type="match status" value="1"/>
</dbReference>
<reference evidence="12" key="1">
    <citation type="journal article" date="2022" name="Int. J. Syst. Evol. Microbiol.">
        <title>Anaeromyxobacter oryzae sp. nov., Anaeromyxobacter diazotrophicus sp. nov. and Anaeromyxobacter paludicola sp. nov., isolated from paddy soils.</title>
        <authorList>
            <person name="Itoh H."/>
            <person name="Xu Z."/>
            <person name="Mise K."/>
            <person name="Masuda Y."/>
            <person name="Ushijima N."/>
            <person name="Hayakawa C."/>
            <person name="Shiratori Y."/>
            <person name="Senoo K."/>
        </authorList>
    </citation>
    <scope>NUCLEOTIDE SEQUENCE [LARGE SCALE GENOMIC DNA]</scope>
    <source>
        <strain evidence="12">Red232</strain>
    </source>
</reference>
<gene>
    <name evidence="9" type="primary">tatA</name>
    <name evidence="11" type="ORF">AMOR_07430</name>
</gene>
<evidence type="ECO:0000256" key="7">
    <source>
        <dbReference type="ARBA" id="ARBA00023010"/>
    </source>
</evidence>
<comment type="function">
    <text evidence="9">Part of the twin-arginine translocation (Tat) system that transports large folded proteins containing a characteristic twin-arginine motif in their signal peptide across membranes. TatA could form the protein-conducting channel of the Tat system.</text>
</comment>
<keyword evidence="2 9" id="KW-0813">Transport</keyword>
<keyword evidence="4 9" id="KW-0812">Transmembrane</keyword>
<evidence type="ECO:0000256" key="9">
    <source>
        <dbReference type="HAMAP-Rule" id="MF_00236"/>
    </source>
</evidence>
<organism evidence="11 12">
    <name type="scientific">Anaeromyxobacter oryzae</name>
    <dbReference type="NCBI Taxonomy" id="2918170"/>
    <lineage>
        <taxon>Bacteria</taxon>
        <taxon>Pseudomonadati</taxon>
        <taxon>Myxococcota</taxon>
        <taxon>Myxococcia</taxon>
        <taxon>Myxococcales</taxon>
        <taxon>Cystobacterineae</taxon>
        <taxon>Anaeromyxobacteraceae</taxon>
        <taxon>Anaeromyxobacter</taxon>
    </lineage>
</organism>
<keyword evidence="3 9" id="KW-1003">Cell membrane</keyword>
<keyword evidence="6 9" id="KW-1133">Transmembrane helix</keyword>
<accession>A0ABM7WQK0</accession>
<evidence type="ECO:0000256" key="2">
    <source>
        <dbReference type="ARBA" id="ARBA00022448"/>
    </source>
</evidence>
<comment type="subcellular location">
    <subcellularLocation>
        <location evidence="1 9">Cell membrane</location>
        <topology evidence="1 9">Single-pass membrane protein</topology>
    </subcellularLocation>
</comment>
<keyword evidence="8 9" id="KW-0472">Membrane</keyword>
<dbReference type="Gene3D" id="1.20.5.3310">
    <property type="match status" value="1"/>
</dbReference>
<feature type="compositionally biased region" description="Basic and acidic residues" evidence="10">
    <location>
        <begin position="40"/>
        <end position="58"/>
    </location>
</feature>
<dbReference type="HAMAP" id="MF_00236">
    <property type="entry name" value="TatA_E"/>
    <property type="match status" value="1"/>
</dbReference>
<evidence type="ECO:0000313" key="11">
    <source>
        <dbReference type="EMBL" id="BDG01747.1"/>
    </source>
</evidence>
<evidence type="ECO:0000313" key="12">
    <source>
        <dbReference type="Proteomes" id="UP001162891"/>
    </source>
</evidence>
<evidence type="ECO:0000256" key="8">
    <source>
        <dbReference type="ARBA" id="ARBA00023136"/>
    </source>
</evidence>
<evidence type="ECO:0000256" key="3">
    <source>
        <dbReference type="ARBA" id="ARBA00022475"/>
    </source>
</evidence>
<comment type="subunit">
    <text evidence="9">Forms a complex with TatC.</text>
</comment>